<evidence type="ECO:0000313" key="3">
    <source>
        <dbReference type="WBParaSite" id="Minc3s03131g32897"/>
    </source>
</evidence>
<dbReference type="Proteomes" id="UP000887563">
    <property type="component" value="Unplaced"/>
</dbReference>
<feature type="region of interest" description="Disordered" evidence="1">
    <location>
        <begin position="33"/>
        <end position="118"/>
    </location>
</feature>
<sequence length="118" mass="13302">MAPNRNLINSGKSLGQIELNIEHIELENLEKAKKKYSHGSSNSFIQYSPGSSSIMRRTSHSPSTARRSVLRKPSPLLSPKDSSTNKKEENLLEKNKLLLASTPNLTIKMENEEEKKRN</sequence>
<reference evidence="3" key="1">
    <citation type="submission" date="2022-11" db="UniProtKB">
        <authorList>
            <consortium name="WormBaseParasite"/>
        </authorList>
    </citation>
    <scope>IDENTIFICATION</scope>
</reference>
<keyword evidence="2" id="KW-1185">Reference proteome</keyword>
<evidence type="ECO:0000256" key="1">
    <source>
        <dbReference type="SAM" id="MobiDB-lite"/>
    </source>
</evidence>
<dbReference type="AlphaFoldDB" id="A0A914N123"/>
<dbReference type="WBParaSite" id="Minc3s03131g32897">
    <property type="protein sequence ID" value="Minc3s03131g32897"/>
    <property type="gene ID" value="Minc3s03131g32897"/>
</dbReference>
<proteinExistence type="predicted"/>
<organism evidence="2 3">
    <name type="scientific">Meloidogyne incognita</name>
    <name type="common">Southern root-knot nematode worm</name>
    <name type="synonym">Oxyuris incognita</name>
    <dbReference type="NCBI Taxonomy" id="6306"/>
    <lineage>
        <taxon>Eukaryota</taxon>
        <taxon>Metazoa</taxon>
        <taxon>Ecdysozoa</taxon>
        <taxon>Nematoda</taxon>
        <taxon>Chromadorea</taxon>
        <taxon>Rhabditida</taxon>
        <taxon>Tylenchina</taxon>
        <taxon>Tylenchomorpha</taxon>
        <taxon>Tylenchoidea</taxon>
        <taxon>Meloidogynidae</taxon>
        <taxon>Meloidogyninae</taxon>
        <taxon>Meloidogyne</taxon>
        <taxon>Meloidogyne incognita group</taxon>
    </lineage>
</organism>
<evidence type="ECO:0000313" key="2">
    <source>
        <dbReference type="Proteomes" id="UP000887563"/>
    </source>
</evidence>
<protein>
    <submittedName>
        <fullName evidence="3">Candidate secreted effector</fullName>
    </submittedName>
</protein>
<feature type="compositionally biased region" description="Basic and acidic residues" evidence="1">
    <location>
        <begin position="109"/>
        <end position="118"/>
    </location>
</feature>
<feature type="compositionally biased region" description="Polar residues" evidence="1">
    <location>
        <begin position="38"/>
        <end position="65"/>
    </location>
</feature>
<feature type="compositionally biased region" description="Basic and acidic residues" evidence="1">
    <location>
        <begin position="83"/>
        <end position="96"/>
    </location>
</feature>
<accession>A0A914N123</accession>
<feature type="compositionally biased region" description="Low complexity" evidence="1">
    <location>
        <begin position="71"/>
        <end position="82"/>
    </location>
</feature>
<name>A0A914N123_MELIC</name>